<evidence type="ECO:0000256" key="3">
    <source>
        <dbReference type="ARBA" id="ARBA00023237"/>
    </source>
</evidence>
<comment type="caution">
    <text evidence="6">The sequence shown here is derived from an EMBL/GenBank/DDBJ whole genome shotgun (WGS) entry which is preliminary data.</text>
</comment>
<keyword evidence="7" id="KW-1185">Reference proteome</keyword>
<gene>
    <name evidence="6" type="ORF">ACFOW6_09210</name>
</gene>
<feature type="domain" description="Polypeptide-transport-associated ShlB-type" evidence="5">
    <location>
        <begin position="81"/>
        <end position="150"/>
    </location>
</feature>
<evidence type="ECO:0000256" key="2">
    <source>
        <dbReference type="ARBA" id="ARBA00022692"/>
    </source>
</evidence>
<dbReference type="InterPro" id="IPR005565">
    <property type="entry name" value="Hemolysn_activator_HlyB_C"/>
</dbReference>
<evidence type="ECO:0000259" key="5">
    <source>
        <dbReference type="Pfam" id="PF08479"/>
    </source>
</evidence>
<dbReference type="Proteomes" id="UP001595799">
    <property type="component" value="Unassembled WGS sequence"/>
</dbReference>
<evidence type="ECO:0000259" key="4">
    <source>
        <dbReference type="Pfam" id="PF03865"/>
    </source>
</evidence>
<sequence length="561" mass="62304">MMSRVSFTVPQLCVLSLAALGLLLADGKALAQSRTIQSLIVDQNQVIERFRQPLEVQPSLDLAVPVERRALVDLPEEAYRLNRVEFSGTEVLPYEDLRPLWVSLEGQEVGRSQIEDLIVAIERYYQEQDYFARALVTKWDVEAGVLRIRVFDAYIEEIRINSDIPDITQRLKPYLDRIAGQVPLRVSQLERDLLLIEDLEGFSIDALLEKVPDNVQAGRLTLQLDRDGPAGRVMLNNAVSPDIGPYQAIAYGEIGDFFGLFEKNALTLITNPFEPREFMLAQWEQSAPIGSEGLHFGYSLGYLESVPGGEAAEQDIEQATTLSSFWLEHPFLRRIKYNLLGRLSLSTQDDRIWAGSTRVITDRQRWATLSSSYDQTFGSSAFLGRLALSQGLESLGASDGEVLDVARPGGRPDFTLLSAEGHWQQSLDDDWSLEASAMGQLAFTRLPQAVRMSLGDDSFAQAYARTGVSGDSGLAGALTLRYSLDSLLEEIQGLSSFAFVDQGYLHNDPIGADFRSAHLGSVGVGLAYRDLAQITLTQPAWSSEDIEDRGTQIFFQLGYSF</sequence>
<feature type="domain" description="Haemolysin activator HlyB C-terminal" evidence="4">
    <location>
        <begin position="342"/>
        <end position="526"/>
    </location>
</feature>
<dbReference type="Gene3D" id="3.10.20.310">
    <property type="entry name" value="membrane protein fhac"/>
    <property type="match status" value="1"/>
</dbReference>
<dbReference type="InterPro" id="IPR051544">
    <property type="entry name" value="TPS_OM_transporter"/>
</dbReference>
<dbReference type="Pfam" id="PF08479">
    <property type="entry name" value="POTRA_2"/>
    <property type="match status" value="1"/>
</dbReference>
<evidence type="ECO:0000256" key="1">
    <source>
        <dbReference type="ARBA" id="ARBA00022452"/>
    </source>
</evidence>
<name>A0ABV8ULV8_9PROT</name>
<keyword evidence="1" id="KW-1134">Transmembrane beta strand</keyword>
<keyword evidence="1" id="KW-0472">Membrane</keyword>
<keyword evidence="3" id="KW-0998">Cell outer membrane</keyword>
<organism evidence="6 7">
    <name type="scientific">Fodinicurvata halophila</name>
    <dbReference type="NCBI Taxonomy" id="1419723"/>
    <lineage>
        <taxon>Bacteria</taxon>
        <taxon>Pseudomonadati</taxon>
        <taxon>Pseudomonadota</taxon>
        <taxon>Alphaproteobacteria</taxon>
        <taxon>Rhodospirillales</taxon>
        <taxon>Rhodovibrionaceae</taxon>
        <taxon>Fodinicurvata</taxon>
    </lineage>
</organism>
<dbReference type="InterPro" id="IPR013686">
    <property type="entry name" value="Polypept-transport_assoc_ShlB"/>
</dbReference>
<protein>
    <submittedName>
        <fullName evidence="6">ShlB/FhaC/HecB family hemolysin secretion/activation protein</fullName>
    </submittedName>
</protein>
<evidence type="ECO:0000313" key="6">
    <source>
        <dbReference type="EMBL" id="MFC4351717.1"/>
    </source>
</evidence>
<dbReference type="PANTHER" id="PTHR34597">
    <property type="entry name" value="SLR1661 PROTEIN"/>
    <property type="match status" value="1"/>
</dbReference>
<evidence type="ECO:0000313" key="7">
    <source>
        <dbReference type="Proteomes" id="UP001595799"/>
    </source>
</evidence>
<accession>A0ABV8ULV8</accession>
<dbReference type="PANTHER" id="PTHR34597:SF6">
    <property type="entry name" value="BLR6126 PROTEIN"/>
    <property type="match status" value="1"/>
</dbReference>
<dbReference type="EMBL" id="JBHSCW010000003">
    <property type="protein sequence ID" value="MFC4351717.1"/>
    <property type="molecule type" value="Genomic_DNA"/>
</dbReference>
<dbReference type="Gene3D" id="2.40.160.50">
    <property type="entry name" value="membrane protein fhac: a member of the omp85/tpsb transporter family"/>
    <property type="match status" value="1"/>
</dbReference>
<proteinExistence type="predicted"/>
<keyword evidence="2" id="KW-0812">Transmembrane</keyword>
<dbReference type="Pfam" id="PF03865">
    <property type="entry name" value="ShlB"/>
    <property type="match status" value="1"/>
</dbReference>
<reference evidence="7" key="1">
    <citation type="journal article" date="2019" name="Int. J. Syst. Evol. Microbiol.">
        <title>The Global Catalogue of Microorganisms (GCM) 10K type strain sequencing project: providing services to taxonomists for standard genome sequencing and annotation.</title>
        <authorList>
            <consortium name="The Broad Institute Genomics Platform"/>
            <consortium name="The Broad Institute Genome Sequencing Center for Infectious Disease"/>
            <person name="Wu L."/>
            <person name="Ma J."/>
        </authorList>
    </citation>
    <scope>NUCLEOTIDE SEQUENCE [LARGE SCALE GENOMIC DNA]</scope>
    <source>
        <strain evidence="7">CECT 8472</strain>
    </source>
</reference>
<dbReference type="RefSeq" id="WP_382422041.1">
    <property type="nucleotide sequence ID" value="NZ_JBHSCW010000003.1"/>
</dbReference>